<accession>A0A364NBS8</accession>
<name>A0A364NBS8_STELY</name>
<dbReference type="Proteomes" id="UP000249619">
    <property type="component" value="Unassembled WGS sequence"/>
</dbReference>
<keyword evidence="3" id="KW-1185">Reference proteome</keyword>
<proteinExistence type="predicted"/>
<reference evidence="3" key="1">
    <citation type="submission" date="2018-05" db="EMBL/GenBank/DDBJ databases">
        <title>Draft genome sequence of Stemphylium lycopersici strain CIDEFI 213.</title>
        <authorList>
            <person name="Medina R."/>
            <person name="Franco M.E.E."/>
            <person name="Lucentini C.G."/>
            <person name="Saparrat M.C.N."/>
            <person name="Balatti P.A."/>
        </authorList>
    </citation>
    <scope>NUCLEOTIDE SEQUENCE [LARGE SCALE GENOMIC DNA]</scope>
    <source>
        <strain evidence="3">CIDEFI 213</strain>
    </source>
</reference>
<comment type="caution">
    <text evidence="2">The sequence shown here is derived from an EMBL/GenBank/DDBJ whole genome shotgun (WGS) entry which is preliminary data.</text>
</comment>
<feature type="compositionally biased region" description="Basic and acidic residues" evidence="1">
    <location>
        <begin position="26"/>
        <end position="37"/>
    </location>
</feature>
<feature type="region of interest" description="Disordered" evidence="1">
    <location>
        <begin position="1"/>
        <end position="81"/>
    </location>
</feature>
<evidence type="ECO:0000256" key="1">
    <source>
        <dbReference type="SAM" id="MobiDB-lite"/>
    </source>
</evidence>
<evidence type="ECO:0000313" key="3">
    <source>
        <dbReference type="Proteomes" id="UP000249619"/>
    </source>
</evidence>
<feature type="compositionally biased region" description="Basic and acidic residues" evidence="1">
    <location>
        <begin position="111"/>
        <end position="138"/>
    </location>
</feature>
<feature type="region of interest" description="Disordered" evidence="1">
    <location>
        <begin position="101"/>
        <end position="203"/>
    </location>
</feature>
<dbReference type="AlphaFoldDB" id="A0A364NBS8"/>
<feature type="compositionally biased region" description="Basic residues" evidence="1">
    <location>
        <begin position="183"/>
        <end position="192"/>
    </location>
</feature>
<feature type="compositionally biased region" description="Basic and acidic residues" evidence="1">
    <location>
        <begin position="151"/>
        <end position="167"/>
    </location>
</feature>
<evidence type="ECO:0000313" key="2">
    <source>
        <dbReference type="EMBL" id="RAR14647.1"/>
    </source>
</evidence>
<protein>
    <submittedName>
        <fullName evidence="2">Uncharacterized protein</fullName>
    </submittedName>
</protein>
<organism evidence="2 3">
    <name type="scientific">Stemphylium lycopersici</name>
    <name type="common">Tomato gray leaf spot disease fungus</name>
    <name type="synonym">Thyrospora lycopersici</name>
    <dbReference type="NCBI Taxonomy" id="183478"/>
    <lineage>
        <taxon>Eukaryota</taxon>
        <taxon>Fungi</taxon>
        <taxon>Dikarya</taxon>
        <taxon>Ascomycota</taxon>
        <taxon>Pezizomycotina</taxon>
        <taxon>Dothideomycetes</taxon>
        <taxon>Pleosporomycetidae</taxon>
        <taxon>Pleosporales</taxon>
        <taxon>Pleosporineae</taxon>
        <taxon>Pleosporaceae</taxon>
        <taxon>Stemphylium</taxon>
    </lineage>
</organism>
<dbReference type="EMBL" id="QGDH01000020">
    <property type="protein sequence ID" value="RAR14647.1"/>
    <property type="molecule type" value="Genomic_DNA"/>
</dbReference>
<sequence length="203" mass="22883">MKREPVGECEASFNPINAQRAQYRRAAKDRTRDDKRATMPPSQNLDARKSGYGKSFGRARESGFDAGHGNSSYGAGYNTRKPMSSYGPECQLFGGYDSLPGDKTGYNPFADRGRTSGIRERSSQRESSHSMEYRDRAPSHVISSSPAPLLERSRPNERLRPSQESESSRLAALQRDRAVLQHSNRRERRSSNRHSISVRSNMR</sequence>
<gene>
    <name evidence="2" type="ORF">DDE83_002047</name>
</gene>